<name>A0AAT9EGZ0_SERMA</name>
<organism evidence="1">
    <name type="scientific">Serratia marcescens SM39</name>
    <dbReference type="NCBI Taxonomy" id="1334564"/>
    <lineage>
        <taxon>Bacteria</taxon>
        <taxon>Pseudomonadati</taxon>
        <taxon>Pseudomonadota</taxon>
        <taxon>Gammaproteobacteria</taxon>
        <taxon>Enterobacterales</taxon>
        <taxon>Yersiniaceae</taxon>
        <taxon>Serratia</taxon>
    </lineage>
</organism>
<gene>
    <name evidence="1" type="ORF">SM39_2127</name>
</gene>
<evidence type="ECO:0000313" key="1">
    <source>
        <dbReference type="EMBL" id="BAO34146.1"/>
    </source>
</evidence>
<sequence>MGKNGDPQADNEGLMSITCLRDPNTAHPHAFVFQQLIQPLVGEAHRFVNRLTFIQSHPQMRFEKGPASHCRGLDHVRGVERMLTKTAFLMLSVEYRTPIMMSFFGDITGGRTKSIKNAAGASPPYSRAPAGGLSALCEKETHGDPHLIF</sequence>
<reference evidence="1" key="1">
    <citation type="journal article" date="2014" name="Genome Biol. Evol.">
        <title>Genome evolution and plasticity of Serratia marcescens, an important multidrug-resistant nosocomial pathogen.</title>
        <authorList>
            <person name="Iguchi A."/>
            <person name="Nagaya Y."/>
            <person name="Pradel E."/>
            <person name="Ooka T."/>
            <person name="Ogura Y."/>
            <person name="Katsura K."/>
            <person name="Kurokawa K."/>
            <person name="Oshima K."/>
            <person name="Hattori M."/>
            <person name="Parkhill J."/>
            <person name="Sebaihia M."/>
            <person name="Coulthurst S.J."/>
            <person name="Gotoh N."/>
            <person name="Thomson N.R."/>
            <person name="Ewbank J.J."/>
            <person name="Hayashi T."/>
        </authorList>
    </citation>
    <scope>NUCLEOTIDE SEQUENCE</scope>
    <source>
        <strain evidence="1">SM39</strain>
    </source>
</reference>
<accession>A0AAT9EGZ0</accession>
<dbReference type="EMBL" id="AP013063">
    <property type="protein sequence ID" value="BAO34146.1"/>
    <property type="molecule type" value="Genomic_DNA"/>
</dbReference>
<dbReference type="KEGG" id="smar:SM39_2127"/>
<proteinExistence type="predicted"/>
<protein>
    <submittedName>
        <fullName evidence="1">Uncharacterized protein</fullName>
    </submittedName>
</protein>
<dbReference type="AlphaFoldDB" id="A0AAT9EGZ0"/>